<dbReference type="Proteomes" id="UP000789920">
    <property type="component" value="Unassembled WGS sequence"/>
</dbReference>
<organism evidence="1 2">
    <name type="scientific">Racocetra persica</name>
    <dbReference type="NCBI Taxonomy" id="160502"/>
    <lineage>
        <taxon>Eukaryota</taxon>
        <taxon>Fungi</taxon>
        <taxon>Fungi incertae sedis</taxon>
        <taxon>Mucoromycota</taxon>
        <taxon>Glomeromycotina</taxon>
        <taxon>Glomeromycetes</taxon>
        <taxon>Diversisporales</taxon>
        <taxon>Gigasporaceae</taxon>
        <taxon>Racocetra</taxon>
    </lineage>
</organism>
<accession>A0ACA9SMF2</accession>
<gene>
    <name evidence="1" type="ORF">RPERSI_LOCUS33010</name>
</gene>
<proteinExistence type="predicted"/>
<evidence type="ECO:0000313" key="1">
    <source>
        <dbReference type="EMBL" id="CAG8843975.1"/>
    </source>
</evidence>
<feature type="non-terminal residue" evidence="1">
    <location>
        <position position="42"/>
    </location>
</feature>
<reference evidence="1" key="1">
    <citation type="submission" date="2021-06" db="EMBL/GenBank/DDBJ databases">
        <authorList>
            <person name="Kallberg Y."/>
            <person name="Tangrot J."/>
            <person name="Rosling A."/>
        </authorList>
    </citation>
    <scope>NUCLEOTIDE SEQUENCE</scope>
    <source>
        <strain evidence="1">MA461A</strain>
    </source>
</reference>
<protein>
    <submittedName>
        <fullName evidence="1">18091_t:CDS:1</fullName>
    </submittedName>
</protein>
<keyword evidence="2" id="KW-1185">Reference proteome</keyword>
<evidence type="ECO:0000313" key="2">
    <source>
        <dbReference type="Proteomes" id="UP000789920"/>
    </source>
</evidence>
<comment type="caution">
    <text evidence="1">The sequence shown here is derived from an EMBL/GenBank/DDBJ whole genome shotgun (WGS) entry which is preliminary data.</text>
</comment>
<feature type="non-terminal residue" evidence="1">
    <location>
        <position position="1"/>
    </location>
</feature>
<name>A0ACA9SMF2_9GLOM</name>
<sequence length="42" mass="5023">IKKKDQIVTNTQDILSTEDISSENLERKTKPYKNKEIKFLER</sequence>
<dbReference type="EMBL" id="CAJVQC010140563">
    <property type="protein sequence ID" value="CAG8843975.1"/>
    <property type="molecule type" value="Genomic_DNA"/>
</dbReference>